<sequence>MALNVYQRLNLNVSHHAIRTLDLALQKPECNNCVMRTTQGLPCACELIKLLDTDCCVELDSVHQFWKTLDIKTSVKEGVAEKEVEEEERLRKLVDEVIKGGVQSMKKVSEYIENMLHPPNIVDPKVKKTRGRPKKTSVSRTPSQWEYVEKEFPTQSSKNRRSTKSVGKEKEVPKRPHKRRRSNGPVAKENELPKRNSSLFPWQHELHDIMVPWVIDWVNVKGDGNCGFRCLALDIYGDENEGLKVRHDLLGELKDNKEFYTDLYAADKPFNALCNRVSYEGLPIDLE</sequence>
<gene>
    <name evidence="3" type="ORF">RND81_09G037800</name>
</gene>
<dbReference type="Proteomes" id="UP001443914">
    <property type="component" value="Unassembled WGS sequence"/>
</dbReference>
<evidence type="ECO:0000313" key="3">
    <source>
        <dbReference type="EMBL" id="KAK9689139.1"/>
    </source>
</evidence>
<reference evidence="3" key="1">
    <citation type="submission" date="2024-03" db="EMBL/GenBank/DDBJ databases">
        <title>WGS assembly of Saponaria officinalis var. Norfolk2.</title>
        <authorList>
            <person name="Jenkins J."/>
            <person name="Shu S."/>
            <person name="Grimwood J."/>
            <person name="Barry K."/>
            <person name="Goodstein D."/>
            <person name="Schmutz J."/>
            <person name="Leebens-Mack J."/>
            <person name="Osbourn A."/>
        </authorList>
    </citation>
    <scope>NUCLEOTIDE SEQUENCE [LARGE SCALE GENOMIC DNA]</scope>
    <source>
        <strain evidence="3">JIC</strain>
    </source>
</reference>
<dbReference type="AlphaFoldDB" id="A0AAW1IGE0"/>
<feature type="region of interest" description="Disordered" evidence="1">
    <location>
        <begin position="119"/>
        <end position="192"/>
    </location>
</feature>
<dbReference type="SUPFAM" id="SSF54001">
    <property type="entry name" value="Cysteine proteinases"/>
    <property type="match status" value="1"/>
</dbReference>
<evidence type="ECO:0000313" key="4">
    <source>
        <dbReference type="Proteomes" id="UP001443914"/>
    </source>
</evidence>
<feature type="domain" description="OTU" evidence="2">
    <location>
        <begin position="215"/>
        <end position="287"/>
    </location>
</feature>
<dbReference type="InterPro" id="IPR003323">
    <property type="entry name" value="OTU_dom"/>
</dbReference>
<accession>A0AAW1IGE0</accession>
<dbReference type="CDD" id="cd22744">
    <property type="entry name" value="OTU"/>
    <property type="match status" value="1"/>
</dbReference>
<dbReference type="InterPro" id="IPR038765">
    <property type="entry name" value="Papain-like_cys_pep_sf"/>
</dbReference>
<organism evidence="3 4">
    <name type="scientific">Saponaria officinalis</name>
    <name type="common">Common soapwort</name>
    <name type="synonym">Lychnis saponaria</name>
    <dbReference type="NCBI Taxonomy" id="3572"/>
    <lineage>
        <taxon>Eukaryota</taxon>
        <taxon>Viridiplantae</taxon>
        <taxon>Streptophyta</taxon>
        <taxon>Embryophyta</taxon>
        <taxon>Tracheophyta</taxon>
        <taxon>Spermatophyta</taxon>
        <taxon>Magnoliopsida</taxon>
        <taxon>eudicotyledons</taxon>
        <taxon>Gunneridae</taxon>
        <taxon>Pentapetalae</taxon>
        <taxon>Caryophyllales</taxon>
        <taxon>Caryophyllaceae</taxon>
        <taxon>Caryophylleae</taxon>
        <taxon>Saponaria</taxon>
    </lineage>
</organism>
<proteinExistence type="predicted"/>
<evidence type="ECO:0000256" key="1">
    <source>
        <dbReference type="SAM" id="MobiDB-lite"/>
    </source>
</evidence>
<keyword evidence="4" id="KW-1185">Reference proteome</keyword>
<dbReference type="Gene3D" id="3.90.70.80">
    <property type="match status" value="1"/>
</dbReference>
<protein>
    <recommendedName>
        <fullName evidence="2">OTU domain-containing protein</fullName>
    </recommendedName>
</protein>
<evidence type="ECO:0000259" key="2">
    <source>
        <dbReference type="PROSITE" id="PS50802"/>
    </source>
</evidence>
<comment type="caution">
    <text evidence="3">The sequence shown here is derived from an EMBL/GenBank/DDBJ whole genome shotgun (WGS) entry which is preliminary data.</text>
</comment>
<name>A0AAW1IGE0_SAPOF</name>
<dbReference type="PROSITE" id="PS50802">
    <property type="entry name" value="OTU"/>
    <property type="match status" value="1"/>
</dbReference>
<dbReference type="EMBL" id="JBDFQZ010000009">
    <property type="protein sequence ID" value="KAK9689139.1"/>
    <property type="molecule type" value="Genomic_DNA"/>
</dbReference>
<feature type="compositionally biased region" description="Basic residues" evidence="1">
    <location>
        <begin position="127"/>
        <end position="137"/>
    </location>
</feature>